<dbReference type="EMBL" id="JAIQCV010000007">
    <property type="protein sequence ID" value="KAH1083605.1"/>
    <property type="molecule type" value="Genomic_DNA"/>
</dbReference>
<proteinExistence type="predicted"/>
<comment type="caution">
    <text evidence="1">The sequence shown here is derived from an EMBL/GenBank/DDBJ whole genome shotgun (WGS) entry which is preliminary data.</text>
</comment>
<reference evidence="1 2" key="1">
    <citation type="journal article" date="2021" name="Plant Biotechnol. J.">
        <title>Multi-omics assisted identification of the key and species-specific regulatory components of drought-tolerant mechanisms in Gossypium stocksii.</title>
        <authorList>
            <person name="Yu D."/>
            <person name="Ke L."/>
            <person name="Zhang D."/>
            <person name="Wu Y."/>
            <person name="Sun Y."/>
            <person name="Mei J."/>
            <person name="Sun J."/>
            <person name="Sun Y."/>
        </authorList>
    </citation>
    <scope>NUCLEOTIDE SEQUENCE [LARGE SCALE GENOMIC DNA]</scope>
    <source>
        <strain evidence="2">cv. E1</strain>
        <tissue evidence="1">Leaf</tissue>
    </source>
</reference>
<organism evidence="1 2">
    <name type="scientific">Gossypium stocksii</name>
    <dbReference type="NCBI Taxonomy" id="47602"/>
    <lineage>
        <taxon>Eukaryota</taxon>
        <taxon>Viridiplantae</taxon>
        <taxon>Streptophyta</taxon>
        <taxon>Embryophyta</taxon>
        <taxon>Tracheophyta</taxon>
        <taxon>Spermatophyta</taxon>
        <taxon>Magnoliopsida</taxon>
        <taxon>eudicotyledons</taxon>
        <taxon>Gunneridae</taxon>
        <taxon>Pentapetalae</taxon>
        <taxon>rosids</taxon>
        <taxon>malvids</taxon>
        <taxon>Malvales</taxon>
        <taxon>Malvaceae</taxon>
        <taxon>Malvoideae</taxon>
        <taxon>Gossypium</taxon>
    </lineage>
</organism>
<dbReference type="AlphaFoldDB" id="A0A9D4A3U5"/>
<gene>
    <name evidence="1" type="ORF">J1N35_023366</name>
</gene>
<evidence type="ECO:0000313" key="1">
    <source>
        <dbReference type="EMBL" id="KAH1083605.1"/>
    </source>
</evidence>
<dbReference type="Proteomes" id="UP000828251">
    <property type="component" value="Unassembled WGS sequence"/>
</dbReference>
<evidence type="ECO:0000313" key="2">
    <source>
        <dbReference type="Proteomes" id="UP000828251"/>
    </source>
</evidence>
<accession>A0A9D4A3U5</accession>
<protein>
    <submittedName>
        <fullName evidence="1">Uncharacterized protein</fullName>
    </submittedName>
</protein>
<keyword evidence="2" id="KW-1185">Reference proteome</keyword>
<name>A0A9D4A3U5_9ROSI</name>
<sequence length="62" mass="6795">MTPLCLTSKVPLVQPNFSVAIPSTVAQCWLWRFLISEHRLVGVTTFSIVALAPSLQPSTVEL</sequence>